<dbReference type="InterPro" id="IPR016152">
    <property type="entry name" value="PTrfase/Anion_transptr"/>
</dbReference>
<evidence type="ECO:0000313" key="3">
    <source>
        <dbReference type="Proteomes" id="UP000185473"/>
    </source>
</evidence>
<gene>
    <name evidence="2" type="ORF">FOL01_1622</name>
</gene>
<dbReference type="InterPro" id="IPR002178">
    <property type="entry name" value="PTS_EIIA_type-2_dom"/>
</dbReference>
<dbReference type="Gene3D" id="3.40.930.10">
    <property type="entry name" value="Mannitol-specific EII, Chain A"/>
    <property type="match status" value="1"/>
</dbReference>
<dbReference type="Proteomes" id="UP000185473">
    <property type="component" value="Chromosome"/>
</dbReference>
<dbReference type="PROSITE" id="PS51094">
    <property type="entry name" value="PTS_EIIA_TYPE_2"/>
    <property type="match status" value="1"/>
</dbReference>
<organism evidence="2 3">
    <name type="scientific">Weissella jogaejeotgali</name>
    <dbReference type="NCBI Taxonomy" id="1631871"/>
    <lineage>
        <taxon>Bacteria</taxon>
        <taxon>Bacillati</taxon>
        <taxon>Bacillota</taxon>
        <taxon>Bacilli</taxon>
        <taxon>Lactobacillales</taxon>
        <taxon>Lactobacillaceae</taxon>
        <taxon>Weissella</taxon>
    </lineage>
</organism>
<dbReference type="PANTHER" id="PTHR47738">
    <property type="entry name" value="PTS SYSTEM FRUCTOSE-LIKE EIIA COMPONENT-RELATED"/>
    <property type="match status" value="1"/>
</dbReference>
<proteinExistence type="predicted"/>
<accession>A0A1L6RD78</accession>
<dbReference type="SUPFAM" id="SSF55804">
    <property type="entry name" value="Phoshotransferase/anion transport protein"/>
    <property type="match status" value="1"/>
</dbReference>
<dbReference type="KEGG" id="wjo:FOL01_1622"/>
<name>A0A1L6RD78_9LACO</name>
<dbReference type="CDD" id="cd00211">
    <property type="entry name" value="PTS_IIA_fru"/>
    <property type="match status" value="1"/>
</dbReference>
<dbReference type="STRING" id="1631871.FOL01_1622"/>
<sequence length="149" mass="16534">MLSDKIILLDEAASDNQEALGQIADQMTRSGAVKDSYKSAVLKREIDFPTGLATVNIGIAMPHTDAEHVNYDQLGVLRLREPVSFLQMGDGERIQVKFVFMLALKETHTQLAMLQKLIALIQDKASIRQLLLAEKTDEIVETLNNVGIE</sequence>
<dbReference type="AlphaFoldDB" id="A0A1L6RD78"/>
<evidence type="ECO:0000259" key="1">
    <source>
        <dbReference type="PROSITE" id="PS51094"/>
    </source>
</evidence>
<dbReference type="EMBL" id="CP014332">
    <property type="protein sequence ID" value="APS42481.1"/>
    <property type="molecule type" value="Genomic_DNA"/>
</dbReference>
<feature type="domain" description="PTS EIIA type-2" evidence="1">
    <location>
        <begin position="1"/>
        <end position="146"/>
    </location>
</feature>
<keyword evidence="3" id="KW-1185">Reference proteome</keyword>
<evidence type="ECO:0000313" key="2">
    <source>
        <dbReference type="EMBL" id="APS42481.1"/>
    </source>
</evidence>
<protein>
    <submittedName>
        <fullName evidence="2">PTS system, galactitol-specific IIA component</fullName>
    </submittedName>
</protein>
<dbReference type="InterPro" id="IPR051541">
    <property type="entry name" value="PTS_SugarTrans_NitroReg"/>
</dbReference>
<dbReference type="OrthoDB" id="370976at2"/>
<dbReference type="PANTHER" id="PTHR47738:SF3">
    <property type="entry name" value="PHOSPHOTRANSFERASE SYSTEM MANNITOL_FRUCTOSE-SPECIFIC IIA DOMAIN CONTAINING PROTEIN"/>
    <property type="match status" value="1"/>
</dbReference>
<dbReference type="Pfam" id="PF00359">
    <property type="entry name" value="PTS_EIIA_2"/>
    <property type="match status" value="1"/>
</dbReference>
<reference evidence="2 3" key="1">
    <citation type="submission" date="2016-02" db="EMBL/GenBank/DDBJ databases">
        <title>Complete Genome Sequence of Weissella jogaejeotgali FOL01.</title>
        <authorList>
            <person name="Lee J.-H."/>
            <person name="Ku H.-J."/>
        </authorList>
    </citation>
    <scope>NUCLEOTIDE SEQUENCE [LARGE SCALE GENOMIC DNA]</scope>
    <source>
        <strain evidence="2 3">FOL01</strain>
    </source>
</reference>